<protein>
    <submittedName>
        <fullName evidence="1">Uncharacterized protein</fullName>
    </submittedName>
</protein>
<comment type="caution">
    <text evidence="1">The sequence shown here is derived from an EMBL/GenBank/DDBJ whole genome shotgun (WGS) entry which is preliminary data.</text>
</comment>
<proteinExistence type="predicted"/>
<dbReference type="Proteomes" id="UP001054821">
    <property type="component" value="Chromosome 2"/>
</dbReference>
<organism evidence="1 2">
    <name type="scientific">Prunus dulcis</name>
    <name type="common">Almond</name>
    <name type="synonym">Amygdalus dulcis</name>
    <dbReference type="NCBI Taxonomy" id="3755"/>
    <lineage>
        <taxon>Eukaryota</taxon>
        <taxon>Viridiplantae</taxon>
        <taxon>Streptophyta</taxon>
        <taxon>Embryophyta</taxon>
        <taxon>Tracheophyta</taxon>
        <taxon>Spermatophyta</taxon>
        <taxon>Magnoliopsida</taxon>
        <taxon>eudicotyledons</taxon>
        <taxon>Gunneridae</taxon>
        <taxon>Pentapetalae</taxon>
        <taxon>rosids</taxon>
        <taxon>fabids</taxon>
        <taxon>Rosales</taxon>
        <taxon>Rosaceae</taxon>
        <taxon>Amygdaloideae</taxon>
        <taxon>Amygdaleae</taxon>
        <taxon>Prunus</taxon>
    </lineage>
</organism>
<accession>A0AAD4WIP5</accession>
<gene>
    <name evidence="1" type="ORF">L3X38_012115</name>
</gene>
<dbReference type="EMBL" id="JAJFAZ020000002">
    <property type="protein sequence ID" value="KAI5344238.1"/>
    <property type="molecule type" value="Genomic_DNA"/>
</dbReference>
<name>A0AAD4WIP5_PRUDU</name>
<evidence type="ECO:0000313" key="1">
    <source>
        <dbReference type="EMBL" id="KAI5344238.1"/>
    </source>
</evidence>
<sequence length="80" mass="8633">MLLARVVFANILVEPVEAKGFGGLVKFSPPSNISTTVFMEGRSTGFHWTHHNPTVASFVGILPSPSPIWILGSSPSSRRL</sequence>
<keyword evidence="2" id="KW-1185">Reference proteome</keyword>
<evidence type="ECO:0000313" key="2">
    <source>
        <dbReference type="Proteomes" id="UP001054821"/>
    </source>
</evidence>
<reference evidence="1 2" key="1">
    <citation type="journal article" date="2022" name="G3 (Bethesda)">
        <title>Whole-genome sequence and methylome profiling of the almond [Prunus dulcis (Mill.) D.A. Webb] cultivar 'Nonpareil'.</title>
        <authorList>
            <person name="D'Amico-Willman K.M."/>
            <person name="Ouma W.Z."/>
            <person name="Meulia T."/>
            <person name="Sideli G.M."/>
            <person name="Gradziel T.M."/>
            <person name="Fresnedo-Ramirez J."/>
        </authorList>
    </citation>
    <scope>NUCLEOTIDE SEQUENCE [LARGE SCALE GENOMIC DNA]</scope>
    <source>
        <strain evidence="1">Clone GOH B32 T37-40</strain>
    </source>
</reference>
<dbReference type="AlphaFoldDB" id="A0AAD4WIP5"/>